<proteinExistence type="predicted"/>
<reference evidence="2 4" key="2">
    <citation type="submission" date="2019-04" db="EMBL/GenBank/DDBJ databases">
        <title>Methylomes of two halophilic Archaea, Haloarcula marismortui and Haloferax mediterranei.</title>
        <authorList>
            <person name="DasSarma S."/>
            <person name="DasSarma P."/>
            <person name="DasSarma S."/>
            <person name="Fomenkov A."/>
            <person name="Vincze T."/>
            <person name="Anton B.P."/>
            <person name="Roberts R.J."/>
        </authorList>
    </citation>
    <scope>NUCLEOTIDE SEQUENCE [LARGE SCALE GENOMIC DNA]</scope>
    <source>
        <strain evidence="2">ATCC 33500</strain>
        <strain evidence="4">ATCC 33500 / DSM 1411 / JCM 8866 / NBRC 14739 / NCIMB 2177 / R-4</strain>
        <plasmid evidence="2 4">pHME505</plasmid>
    </source>
</reference>
<dbReference type="InterPro" id="IPR042557">
    <property type="entry name" value="SCO4226"/>
</dbReference>
<dbReference type="Pfam" id="PF14026">
    <property type="entry name" value="SCO4226-like"/>
    <property type="match status" value="1"/>
</dbReference>
<sequence length="83" mass="9631">MPLFMDVHRDIEGLTAEEAVKAHRQDLEIQDKYGVNYKKYWLDEDEGAVFCLFEAPNKEAGEKVHREAHGFTADEIYEVKEGE</sequence>
<gene>
    <name evidence="1" type="ORF">C439_17988</name>
    <name evidence="2" type="ORF">E6P09_16310</name>
</gene>
<dbReference type="Gene3D" id="3.30.70.3090">
    <property type="entry name" value="ORF SCO4226, nickel-binding ferredoxin-like monomer"/>
    <property type="match status" value="1"/>
</dbReference>
<dbReference type="EMBL" id="CP039140">
    <property type="protein sequence ID" value="QCQ76885.1"/>
    <property type="molecule type" value="Genomic_DNA"/>
</dbReference>
<dbReference type="EMBL" id="AOLO01000015">
    <property type="protein sequence ID" value="ELZ97238.1"/>
    <property type="molecule type" value="Genomic_DNA"/>
</dbReference>
<dbReference type="PATRIC" id="fig|523841.21.peg.3610"/>
<geneLocation type="plasmid" evidence="2 4">
    <name>pHME505</name>
</geneLocation>
<organism evidence="1 3">
    <name type="scientific">Haloferax mediterranei (strain ATCC 33500 / DSM 1411 / JCM 8866 / NBRC 14739 / NCIMB 2177 / R-4)</name>
    <name type="common">Halobacterium mediterranei</name>
    <dbReference type="NCBI Taxonomy" id="523841"/>
    <lineage>
        <taxon>Archaea</taxon>
        <taxon>Methanobacteriati</taxon>
        <taxon>Methanobacteriota</taxon>
        <taxon>Stenosarchaea group</taxon>
        <taxon>Halobacteria</taxon>
        <taxon>Halobacteriales</taxon>
        <taxon>Haloferacaceae</taxon>
        <taxon>Haloferax</taxon>
    </lineage>
</organism>
<dbReference type="OrthoDB" id="8127at2157"/>
<dbReference type="InterPro" id="IPR025336">
    <property type="entry name" value="SCO4226-like"/>
</dbReference>
<evidence type="ECO:0000313" key="2">
    <source>
        <dbReference type="EMBL" id="QCQ76885.1"/>
    </source>
</evidence>
<name>M0IN12_HALMT</name>
<keyword evidence="3" id="KW-1185">Reference proteome</keyword>
<dbReference type="Proteomes" id="UP000011603">
    <property type="component" value="Unassembled WGS sequence"/>
</dbReference>
<reference evidence="1 3" key="1">
    <citation type="journal article" date="2014" name="PLoS Genet.">
        <title>Phylogenetically driven sequencing of extremely halophilic archaea reveals strategies for static and dynamic osmo-response.</title>
        <authorList>
            <person name="Becker E.A."/>
            <person name="Seitzer P.M."/>
            <person name="Tritt A."/>
            <person name="Larsen D."/>
            <person name="Krusor M."/>
            <person name="Yao A.I."/>
            <person name="Wu D."/>
            <person name="Madern D."/>
            <person name="Eisen J.A."/>
            <person name="Darling A.E."/>
            <person name="Facciotti M.T."/>
        </authorList>
    </citation>
    <scope>NUCLEOTIDE SEQUENCE [LARGE SCALE GENOMIC DNA]</scope>
    <source>
        <strain evidence="1">ATCC 33500</strain>
        <strain evidence="3">ATCC 33500 / DSM 1411 / JCM 8866 / NBRC 14739 / NCIMB 2177 / R-4</strain>
    </source>
</reference>
<keyword evidence="2" id="KW-0614">Plasmid</keyword>
<evidence type="ECO:0000313" key="4">
    <source>
        <dbReference type="Proteomes" id="UP000299011"/>
    </source>
</evidence>
<accession>M0IN12</accession>
<dbReference type="Proteomes" id="UP000299011">
    <property type="component" value="Plasmid pHME505"/>
</dbReference>
<evidence type="ECO:0000313" key="1">
    <source>
        <dbReference type="EMBL" id="ELZ97238.1"/>
    </source>
</evidence>
<dbReference type="AlphaFoldDB" id="M0IN12"/>
<protein>
    <submittedName>
        <fullName evidence="2">DUF4242 domain-containing protein</fullName>
    </submittedName>
    <submittedName>
        <fullName evidence="1">Putative gualylate cyclase protein</fullName>
    </submittedName>
</protein>
<evidence type="ECO:0000313" key="3">
    <source>
        <dbReference type="Proteomes" id="UP000011603"/>
    </source>
</evidence>